<dbReference type="Gene3D" id="2.60.40.420">
    <property type="entry name" value="Cupredoxins - blue copper proteins"/>
    <property type="match status" value="1"/>
</dbReference>
<accession>A0A3B0R9W0</accession>
<dbReference type="AlphaFoldDB" id="A0A3B0R9W0"/>
<sequence>MTISRRNVLALAATAVAASFTTPSFAAQNIVDVSLWDKGQNSMNKLGQGKMMGMGMAANMGMAPMGIAASVSKIPTGEITFKVKNDSTSFVHEMVLAKVADPGKPLPYDKEKERVDEAKAGDLGEVADLGPGQKGALTTTLKPGNYILYCNIPGHYALGMWTLLTVTG</sequence>
<feature type="domain" description="Blue (type 1) copper" evidence="3">
    <location>
        <begin position="73"/>
        <end position="166"/>
    </location>
</feature>
<keyword evidence="2" id="KW-0186">Copper</keyword>
<reference evidence="4" key="1">
    <citation type="submission" date="2018-06" db="EMBL/GenBank/DDBJ databases">
        <authorList>
            <person name="Zhirakovskaya E."/>
        </authorList>
    </citation>
    <scope>NUCLEOTIDE SEQUENCE</scope>
</reference>
<evidence type="ECO:0000256" key="2">
    <source>
        <dbReference type="ARBA" id="ARBA00023008"/>
    </source>
</evidence>
<protein>
    <recommendedName>
        <fullName evidence="3">Blue (type 1) copper domain-containing protein</fullName>
    </recommendedName>
</protein>
<organism evidence="4">
    <name type="scientific">hydrothermal vent metagenome</name>
    <dbReference type="NCBI Taxonomy" id="652676"/>
    <lineage>
        <taxon>unclassified sequences</taxon>
        <taxon>metagenomes</taxon>
        <taxon>ecological metagenomes</taxon>
    </lineage>
</organism>
<gene>
    <name evidence="4" type="ORF">MNBD_ALPHA08-147</name>
</gene>
<dbReference type="InterPro" id="IPR000923">
    <property type="entry name" value="BlueCu_1"/>
</dbReference>
<keyword evidence="1" id="KW-0479">Metal-binding</keyword>
<dbReference type="GO" id="GO:0005507">
    <property type="term" value="F:copper ion binding"/>
    <property type="evidence" value="ECO:0007669"/>
    <property type="project" value="InterPro"/>
</dbReference>
<name>A0A3B0R9W0_9ZZZZ</name>
<evidence type="ECO:0000313" key="4">
    <source>
        <dbReference type="EMBL" id="VAV88821.1"/>
    </source>
</evidence>
<dbReference type="SUPFAM" id="SSF49503">
    <property type="entry name" value="Cupredoxins"/>
    <property type="match status" value="1"/>
</dbReference>
<dbReference type="InterPro" id="IPR006311">
    <property type="entry name" value="TAT_signal"/>
</dbReference>
<evidence type="ECO:0000256" key="1">
    <source>
        <dbReference type="ARBA" id="ARBA00022723"/>
    </source>
</evidence>
<dbReference type="GO" id="GO:0009055">
    <property type="term" value="F:electron transfer activity"/>
    <property type="evidence" value="ECO:0007669"/>
    <property type="project" value="InterPro"/>
</dbReference>
<dbReference type="EMBL" id="UOEC01000052">
    <property type="protein sequence ID" value="VAV88821.1"/>
    <property type="molecule type" value="Genomic_DNA"/>
</dbReference>
<dbReference type="PROSITE" id="PS51318">
    <property type="entry name" value="TAT"/>
    <property type="match status" value="1"/>
</dbReference>
<dbReference type="Pfam" id="PF00127">
    <property type="entry name" value="Copper-bind"/>
    <property type="match status" value="1"/>
</dbReference>
<proteinExistence type="predicted"/>
<dbReference type="InterPro" id="IPR008972">
    <property type="entry name" value="Cupredoxin"/>
</dbReference>
<evidence type="ECO:0000259" key="3">
    <source>
        <dbReference type="Pfam" id="PF00127"/>
    </source>
</evidence>